<proteinExistence type="predicted"/>
<dbReference type="PANTHER" id="PTHR23507">
    <property type="entry name" value="ZGC:174356"/>
    <property type="match status" value="1"/>
</dbReference>
<dbReference type="VEuPathDB" id="FungiDB:MMYC01_201549"/>
<dbReference type="OrthoDB" id="194139at2759"/>
<feature type="region of interest" description="Disordered" evidence="5">
    <location>
        <begin position="208"/>
        <end position="263"/>
    </location>
</feature>
<keyword evidence="3 6" id="KW-1133">Transmembrane helix</keyword>
<dbReference type="PANTHER" id="PTHR23507:SF1">
    <property type="entry name" value="FI18259P1-RELATED"/>
    <property type="match status" value="1"/>
</dbReference>
<keyword evidence="8" id="KW-1185">Reference proteome</keyword>
<comment type="caution">
    <text evidence="7">The sequence shown here is derived from an EMBL/GenBank/DDBJ whole genome shotgun (WGS) entry which is preliminary data.</text>
</comment>
<sequence>MVSTTNSERTPLLGSTDAGTQHIGDTLSRVTRPISPAKRVLILGLTFSLLIALAIGGTLFDTPITEIQEDIICHRIHGPNLEPGVCKEKEVQSELSFIRGWDTTFTMLPSLIVSVPYGAIADRYGRTLVLGLSLLGITLNAAFGTLVAISFFYIGASLMGGALMANPIVYLAMKRGPWFSIEAGLICLSIATVIAFLIPETLDRTPASKASLHSHQTNSPPQSTDTGLNTGCIPTAGPNNIPTSINNSTSPQREPTDNPQGPVATGLSSITVTLLHTLSSIRFLFWDHKLVGLLLISLALEILGRSAILLLLQYAAKRYGMSYSEAGLLDSVTALTSLDYASLRARETFGSPRRAL</sequence>
<dbReference type="AlphaFoldDB" id="A0A175WEJ5"/>
<comment type="subcellular location">
    <subcellularLocation>
        <location evidence="1">Membrane</location>
        <topology evidence="1">Multi-pass membrane protein</topology>
    </subcellularLocation>
</comment>
<dbReference type="Gene3D" id="1.20.1250.20">
    <property type="entry name" value="MFS general substrate transporter like domains"/>
    <property type="match status" value="1"/>
</dbReference>
<feature type="region of interest" description="Disordered" evidence="5">
    <location>
        <begin position="1"/>
        <end position="20"/>
    </location>
</feature>
<evidence type="ECO:0000256" key="4">
    <source>
        <dbReference type="ARBA" id="ARBA00023136"/>
    </source>
</evidence>
<dbReference type="Proteomes" id="UP000078237">
    <property type="component" value="Unassembled WGS sequence"/>
</dbReference>
<keyword evidence="2 6" id="KW-0812">Transmembrane</keyword>
<dbReference type="EMBL" id="LCTW02000021">
    <property type="protein sequence ID" value="KXX82085.1"/>
    <property type="molecule type" value="Genomic_DNA"/>
</dbReference>
<feature type="compositionally biased region" description="Polar residues" evidence="5">
    <location>
        <begin position="211"/>
        <end position="229"/>
    </location>
</feature>
<evidence type="ECO:0000256" key="2">
    <source>
        <dbReference type="ARBA" id="ARBA00022692"/>
    </source>
</evidence>
<feature type="transmembrane region" description="Helical" evidence="6">
    <location>
        <begin position="291"/>
        <end position="312"/>
    </location>
</feature>
<evidence type="ECO:0000256" key="3">
    <source>
        <dbReference type="ARBA" id="ARBA00022989"/>
    </source>
</evidence>
<dbReference type="STRING" id="100816.A0A175WEJ5"/>
<evidence type="ECO:0000256" key="6">
    <source>
        <dbReference type="SAM" id="Phobius"/>
    </source>
</evidence>
<feature type="compositionally biased region" description="Low complexity" evidence="5">
    <location>
        <begin position="238"/>
        <end position="251"/>
    </location>
</feature>
<evidence type="ECO:0000256" key="5">
    <source>
        <dbReference type="SAM" id="MobiDB-lite"/>
    </source>
</evidence>
<evidence type="ECO:0000313" key="7">
    <source>
        <dbReference type="EMBL" id="KXX82085.1"/>
    </source>
</evidence>
<keyword evidence="4 6" id="KW-0472">Membrane</keyword>
<feature type="transmembrane region" description="Helical" evidence="6">
    <location>
        <begin position="40"/>
        <end position="60"/>
    </location>
</feature>
<accession>A0A175WEJ5</accession>
<protein>
    <submittedName>
        <fullName evidence="7">Uncharacterized protein</fullName>
    </submittedName>
</protein>
<dbReference type="InterPro" id="IPR036259">
    <property type="entry name" value="MFS_trans_sf"/>
</dbReference>
<evidence type="ECO:0000313" key="8">
    <source>
        <dbReference type="Proteomes" id="UP000078237"/>
    </source>
</evidence>
<feature type="transmembrane region" description="Helical" evidence="6">
    <location>
        <begin position="176"/>
        <end position="198"/>
    </location>
</feature>
<dbReference type="GO" id="GO:0022857">
    <property type="term" value="F:transmembrane transporter activity"/>
    <property type="evidence" value="ECO:0007669"/>
    <property type="project" value="TreeGrafter"/>
</dbReference>
<feature type="transmembrane region" description="Helical" evidence="6">
    <location>
        <begin position="103"/>
        <end position="121"/>
    </location>
</feature>
<dbReference type="GO" id="GO:0016020">
    <property type="term" value="C:membrane"/>
    <property type="evidence" value="ECO:0007669"/>
    <property type="project" value="UniProtKB-SubCell"/>
</dbReference>
<evidence type="ECO:0000256" key="1">
    <source>
        <dbReference type="ARBA" id="ARBA00004141"/>
    </source>
</evidence>
<organism evidence="7 8">
    <name type="scientific">Madurella mycetomatis</name>
    <dbReference type="NCBI Taxonomy" id="100816"/>
    <lineage>
        <taxon>Eukaryota</taxon>
        <taxon>Fungi</taxon>
        <taxon>Dikarya</taxon>
        <taxon>Ascomycota</taxon>
        <taxon>Pezizomycotina</taxon>
        <taxon>Sordariomycetes</taxon>
        <taxon>Sordariomycetidae</taxon>
        <taxon>Sordariales</taxon>
        <taxon>Sordariales incertae sedis</taxon>
        <taxon>Madurella</taxon>
    </lineage>
</organism>
<feature type="transmembrane region" description="Helical" evidence="6">
    <location>
        <begin position="128"/>
        <end position="156"/>
    </location>
</feature>
<dbReference type="SUPFAM" id="SSF103473">
    <property type="entry name" value="MFS general substrate transporter"/>
    <property type="match status" value="1"/>
</dbReference>
<reference evidence="7 8" key="1">
    <citation type="journal article" date="2016" name="Genome Announc.">
        <title>Genome Sequence of Madurella mycetomatis mm55, Isolated from a Human Mycetoma Case in Sudan.</title>
        <authorList>
            <person name="Smit S."/>
            <person name="Derks M.F."/>
            <person name="Bervoets S."/>
            <person name="Fahal A."/>
            <person name="van Leeuwen W."/>
            <person name="van Belkum A."/>
            <person name="van de Sande W.W."/>
        </authorList>
    </citation>
    <scope>NUCLEOTIDE SEQUENCE [LARGE SCALE GENOMIC DNA]</scope>
    <source>
        <strain evidence="8">mm55</strain>
    </source>
</reference>
<name>A0A175WEJ5_9PEZI</name>
<gene>
    <name evidence="7" type="ORF">MMYC01_201549</name>
</gene>